<dbReference type="Gene3D" id="1.25.40.10">
    <property type="entry name" value="Tetratricopeptide repeat domain"/>
    <property type="match status" value="1"/>
</dbReference>
<dbReference type="PROSITE" id="PS50043">
    <property type="entry name" value="HTH_LUXR_2"/>
    <property type="match status" value="1"/>
</dbReference>
<dbReference type="InterPro" id="IPR058852">
    <property type="entry name" value="HTH_77"/>
</dbReference>
<feature type="domain" description="HTH luxR-type" evidence="1">
    <location>
        <begin position="682"/>
        <end position="747"/>
    </location>
</feature>
<reference evidence="3" key="1">
    <citation type="journal article" date="2019" name="Int. J. Syst. Evol. Microbiol.">
        <title>The Global Catalogue of Microorganisms (GCM) 10K type strain sequencing project: providing services to taxonomists for standard genome sequencing and annotation.</title>
        <authorList>
            <consortium name="The Broad Institute Genomics Platform"/>
            <consortium name="The Broad Institute Genome Sequencing Center for Infectious Disease"/>
            <person name="Wu L."/>
            <person name="Ma J."/>
        </authorList>
    </citation>
    <scope>NUCLEOTIDE SEQUENCE [LARGE SCALE GENOMIC DNA]</scope>
    <source>
        <strain evidence="3">JCM 17695</strain>
    </source>
</reference>
<evidence type="ECO:0000259" key="1">
    <source>
        <dbReference type="PROSITE" id="PS50043"/>
    </source>
</evidence>
<dbReference type="CDD" id="cd06170">
    <property type="entry name" value="LuxR_C_like"/>
    <property type="match status" value="1"/>
</dbReference>
<dbReference type="InterPro" id="IPR000792">
    <property type="entry name" value="Tscrpt_reg_LuxR_C"/>
</dbReference>
<dbReference type="SUPFAM" id="SSF48452">
    <property type="entry name" value="TPR-like"/>
    <property type="match status" value="1"/>
</dbReference>
<dbReference type="SMART" id="SM00421">
    <property type="entry name" value="HTH_LUXR"/>
    <property type="match status" value="1"/>
</dbReference>
<organism evidence="2 3">
    <name type="scientific">Actinokineospora soli</name>
    <dbReference type="NCBI Taxonomy" id="1048753"/>
    <lineage>
        <taxon>Bacteria</taxon>
        <taxon>Bacillati</taxon>
        <taxon>Actinomycetota</taxon>
        <taxon>Actinomycetes</taxon>
        <taxon>Pseudonocardiales</taxon>
        <taxon>Pseudonocardiaceae</taxon>
        <taxon>Actinokineospora</taxon>
    </lineage>
</organism>
<dbReference type="SUPFAM" id="SSF52540">
    <property type="entry name" value="P-loop containing nucleoside triphosphate hydrolases"/>
    <property type="match status" value="1"/>
</dbReference>
<dbReference type="InterPro" id="IPR016032">
    <property type="entry name" value="Sig_transdc_resp-reg_C-effctor"/>
</dbReference>
<dbReference type="InterPro" id="IPR011990">
    <property type="entry name" value="TPR-like_helical_dom_sf"/>
</dbReference>
<proteinExistence type="predicted"/>
<sequence length="747" mass="81020">MTETVERTSYVGRRGELDAVRALLAAAPLVTLTGPGGVGKTRLAARVAETEPDVVWVSLAELRDPQLLPDTVAVALGLVDRQARTRTEIVVDHLRDRTLLLVLDNCEHLVEACARFADEVLAACPGVRLLTTSRQSLGMAGERVFPVPPLAVPDPDDPGIADNDAVRLFADRATAVVPDFAVTAANAADVARACAALDGLPLAIELAAVRLRSLSVRQLADRLGHRLALLTRGRHRVSVRHGSFQAVLDWSHDLCGPEERLLWARASVFVGGFDLAAAEEVCSGDGLDRADVLDVVDGLIDKSILLREEHRGAVRYRMLETVREYGEDRLRAADDLDRRRRLHRDWCLDLVARYQAEWMGARQPAWIERMRVEHPNLRAALDFCTADRDEAATGLRMACDLRYHWFVVGFEEGRLWCRRLVALVDPSVPERITAGWLDALLALMQGSRDAYLATIDAVDAEAVSDLDRANVLQVRGLKALVDNEADAADLLAAASARFQAAGDRPGELWAQHNLGLALGLRGEVDRAREVLHRARDGYAAMGEVFWQSWTLFNVAATEFLFGDPAAGVDAARAGLRLQHRVGNKILTGFLLSMIAGCTTALGDHARGARLLGAATAAMRRIGVYAIEYAAFTPRLRAAMEDAARGLGKDARDRAFASGAALSTAEAIDYALADTDGGAPAAHPDRDGPLTAREAEIARMVAKGMTNQQVASALGIARRTVETHVQHILGKLDLANRTQIATWVATHG</sequence>
<keyword evidence="2" id="KW-0067">ATP-binding</keyword>
<dbReference type="PRINTS" id="PR00364">
    <property type="entry name" value="DISEASERSIST"/>
</dbReference>
<keyword evidence="3" id="KW-1185">Reference proteome</keyword>
<dbReference type="Pfam" id="PF25872">
    <property type="entry name" value="HTH_77"/>
    <property type="match status" value="1"/>
</dbReference>
<evidence type="ECO:0000313" key="3">
    <source>
        <dbReference type="Proteomes" id="UP001596512"/>
    </source>
</evidence>
<dbReference type="PANTHER" id="PTHR47691:SF3">
    <property type="entry name" value="HTH-TYPE TRANSCRIPTIONAL REGULATOR RV0890C-RELATED"/>
    <property type="match status" value="1"/>
</dbReference>
<dbReference type="PRINTS" id="PR00038">
    <property type="entry name" value="HTHLUXR"/>
</dbReference>
<comment type="caution">
    <text evidence="2">The sequence shown here is derived from an EMBL/GenBank/DDBJ whole genome shotgun (WGS) entry which is preliminary data.</text>
</comment>
<protein>
    <submittedName>
        <fullName evidence="2">ATP-binding protein</fullName>
    </submittedName>
</protein>
<keyword evidence="2" id="KW-0547">Nucleotide-binding</keyword>
<dbReference type="Proteomes" id="UP001596512">
    <property type="component" value="Unassembled WGS sequence"/>
</dbReference>
<dbReference type="Gene3D" id="1.10.10.10">
    <property type="entry name" value="Winged helix-like DNA-binding domain superfamily/Winged helix DNA-binding domain"/>
    <property type="match status" value="1"/>
</dbReference>
<dbReference type="EMBL" id="JBHTEY010000004">
    <property type="protein sequence ID" value="MFC7613891.1"/>
    <property type="molecule type" value="Genomic_DNA"/>
</dbReference>
<evidence type="ECO:0000313" key="2">
    <source>
        <dbReference type="EMBL" id="MFC7613891.1"/>
    </source>
</evidence>
<dbReference type="InterPro" id="IPR027417">
    <property type="entry name" value="P-loop_NTPase"/>
</dbReference>
<dbReference type="InterPro" id="IPR036388">
    <property type="entry name" value="WH-like_DNA-bd_sf"/>
</dbReference>
<accession>A0ABW2TK40</accession>
<dbReference type="GO" id="GO:0005524">
    <property type="term" value="F:ATP binding"/>
    <property type="evidence" value="ECO:0007669"/>
    <property type="project" value="UniProtKB-KW"/>
</dbReference>
<dbReference type="Pfam" id="PF13401">
    <property type="entry name" value="AAA_22"/>
    <property type="match status" value="1"/>
</dbReference>
<dbReference type="InterPro" id="IPR049945">
    <property type="entry name" value="AAA_22"/>
</dbReference>
<dbReference type="Pfam" id="PF00196">
    <property type="entry name" value="GerE"/>
    <property type="match status" value="1"/>
</dbReference>
<dbReference type="PANTHER" id="PTHR47691">
    <property type="entry name" value="REGULATOR-RELATED"/>
    <property type="match status" value="1"/>
</dbReference>
<name>A0ABW2TK40_9PSEU</name>
<dbReference type="SUPFAM" id="SSF46894">
    <property type="entry name" value="C-terminal effector domain of the bipartite response regulators"/>
    <property type="match status" value="1"/>
</dbReference>
<gene>
    <name evidence="2" type="ORF">ACFQV2_10325</name>
</gene>
<dbReference type="PROSITE" id="PS00622">
    <property type="entry name" value="HTH_LUXR_1"/>
    <property type="match status" value="1"/>
</dbReference>
<dbReference type="Gene3D" id="3.40.50.300">
    <property type="entry name" value="P-loop containing nucleotide triphosphate hydrolases"/>
    <property type="match status" value="1"/>
</dbReference>